<dbReference type="PRINTS" id="PR00929">
    <property type="entry name" value="ATHOOK"/>
</dbReference>
<evidence type="ECO:0000313" key="2">
    <source>
        <dbReference type="EMBL" id="KAK0706624.1"/>
    </source>
</evidence>
<evidence type="ECO:0008006" key="4">
    <source>
        <dbReference type="Google" id="ProtNLM"/>
    </source>
</evidence>
<dbReference type="RefSeq" id="XP_060291718.1">
    <property type="nucleotide sequence ID" value="XM_060435168.1"/>
</dbReference>
<dbReference type="EMBL" id="JAUIRO010000007">
    <property type="protein sequence ID" value="KAK0706624.1"/>
    <property type="molecule type" value="Genomic_DNA"/>
</dbReference>
<feature type="compositionally biased region" description="Polar residues" evidence="1">
    <location>
        <begin position="262"/>
        <end position="277"/>
    </location>
</feature>
<dbReference type="AlphaFoldDB" id="A0AA40DK55"/>
<name>A0AA40DK55_9PEZI</name>
<feature type="compositionally biased region" description="Basic residues" evidence="1">
    <location>
        <begin position="657"/>
        <end position="666"/>
    </location>
</feature>
<feature type="compositionally biased region" description="Basic and acidic residues" evidence="1">
    <location>
        <begin position="50"/>
        <end position="61"/>
    </location>
</feature>
<evidence type="ECO:0000313" key="3">
    <source>
        <dbReference type="Proteomes" id="UP001172101"/>
    </source>
</evidence>
<feature type="compositionally biased region" description="Polar residues" evidence="1">
    <location>
        <begin position="441"/>
        <end position="454"/>
    </location>
</feature>
<feature type="region of interest" description="Disordered" evidence="1">
    <location>
        <begin position="415"/>
        <end position="769"/>
    </location>
</feature>
<feature type="compositionally biased region" description="Basic and acidic residues" evidence="1">
    <location>
        <begin position="568"/>
        <end position="577"/>
    </location>
</feature>
<reference evidence="2" key="1">
    <citation type="submission" date="2023-06" db="EMBL/GenBank/DDBJ databases">
        <title>Genome-scale phylogeny and comparative genomics of the fungal order Sordariales.</title>
        <authorList>
            <consortium name="Lawrence Berkeley National Laboratory"/>
            <person name="Hensen N."/>
            <person name="Bonometti L."/>
            <person name="Westerberg I."/>
            <person name="Brannstrom I.O."/>
            <person name="Guillou S."/>
            <person name="Cros-Aarteil S."/>
            <person name="Calhoun S."/>
            <person name="Haridas S."/>
            <person name="Kuo A."/>
            <person name="Mondo S."/>
            <person name="Pangilinan J."/>
            <person name="Riley R."/>
            <person name="LaButti K."/>
            <person name="Andreopoulos B."/>
            <person name="Lipzen A."/>
            <person name="Chen C."/>
            <person name="Yanf M."/>
            <person name="Daum C."/>
            <person name="Ng V."/>
            <person name="Clum A."/>
            <person name="Steindorff A."/>
            <person name="Ohm R."/>
            <person name="Martin F."/>
            <person name="Silar P."/>
            <person name="Natvig D."/>
            <person name="Lalanne C."/>
            <person name="Gautier V."/>
            <person name="Ament-velasquez S.L."/>
            <person name="Kruys A."/>
            <person name="Hutchinson M.I."/>
            <person name="Powell A.J."/>
            <person name="Barry K."/>
            <person name="Miller A.N."/>
            <person name="Grigoriev I.V."/>
            <person name="Debuchy R."/>
            <person name="Gladieux P."/>
            <person name="Thoren M.H."/>
            <person name="Johannesson H."/>
        </authorList>
    </citation>
    <scope>NUCLEOTIDE SEQUENCE</scope>
    <source>
        <strain evidence="2">SMH2392-1A</strain>
    </source>
</reference>
<dbReference type="Proteomes" id="UP001172101">
    <property type="component" value="Unassembled WGS sequence"/>
</dbReference>
<dbReference type="InterPro" id="IPR017956">
    <property type="entry name" value="AT_hook_DNA-bd_motif"/>
</dbReference>
<feature type="region of interest" description="Disordered" evidence="1">
    <location>
        <begin position="1"/>
        <end position="311"/>
    </location>
</feature>
<feature type="compositionally biased region" description="Polar residues" evidence="1">
    <location>
        <begin position="415"/>
        <end position="426"/>
    </location>
</feature>
<evidence type="ECO:0000256" key="1">
    <source>
        <dbReference type="SAM" id="MobiDB-lite"/>
    </source>
</evidence>
<feature type="region of interest" description="Disordered" evidence="1">
    <location>
        <begin position="367"/>
        <end position="400"/>
    </location>
</feature>
<feature type="compositionally biased region" description="Basic residues" evidence="1">
    <location>
        <begin position="557"/>
        <end position="567"/>
    </location>
</feature>
<sequence length="826" mass="87718">MAPRKEILDSEDEGSDLSPIDDNIDDGDNMEGFKDADAHRDELPSAPAGEEPRDAPHDAATVDRSTGSTDMSFFQRIYNEQSAAANVPQEEDGTDPASRALRSTATDVSLPARRTKQTAQAKGSSSLTSVTDPVPASRKAAKNTNEVRKADVINLTLTQVTTPSRREQPVARAAADPWEVPSSPLPSTLGPGSSVTRPRSPRVAKTYGKRKRGGSPLSSPQYGAHATPLLNNMPPTQDPYDFPDQPGVSSPAEPRPKRTKKTSPLTQPSNAQPSEDSTPVAIPQLNHDSLGRRSRCQAGRGKAGSSLGYDSTVADASPSLYIAPSALTASQKQEYKTVSLSSEPVHDDSLVPEPFLPLVGPRFDAATQQQQKSSGATTIAYTTPSRFGSSRPRISPSDGVLPEEATVLAEIPTQATTDAYQPSSPDIISIVPAGVKRKRTTQSMLVSNHISPSQADPPPVKISRSSRKKRATAQEPQEMSWDASLDEQAQEQAEAQVFAVDVPDDGLLGVEGDAHSAKTTLDSNDISAGAAPSQPVNVGDSVEPTTVAPEEQQPVAPKKKRGRKKKEPAKIKERASAEGDSNDPLQPAEDSLSAGAESLSIPVSDTTAEEPAKRKRGRPRKSTVTQLPVEPDAVENGEGVDTALSEMPPENSQLVARARRGRPRKLRVNDSAGEDDDADGDHDQDFSEAPADEDEGPNDDDDNDDDDDETKENTYTTSNSKKRGKKDTKAKSNNNNSKTAKPKLTKSAPPSKQDIPTPAANDGKQPLPVNTAAAANDKATATKPFEGKPITASAAATAAAAAAKVQYRVGLSKRSRIAPLLKSLRK</sequence>
<feature type="compositionally biased region" description="Low complexity" evidence="1">
    <location>
        <begin position="181"/>
        <end position="194"/>
    </location>
</feature>
<dbReference type="GO" id="GO:0003677">
    <property type="term" value="F:DNA binding"/>
    <property type="evidence" value="ECO:0007669"/>
    <property type="project" value="InterPro"/>
</dbReference>
<keyword evidence="3" id="KW-1185">Reference proteome</keyword>
<protein>
    <recommendedName>
        <fullName evidence="4">AT hook domain-containing protein</fullName>
    </recommendedName>
</protein>
<feature type="compositionally biased region" description="Polar residues" evidence="1">
    <location>
        <begin position="117"/>
        <end position="131"/>
    </location>
</feature>
<feature type="compositionally biased region" description="Basic and acidic residues" evidence="1">
    <location>
        <begin position="31"/>
        <end position="43"/>
    </location>
</feature>
<dbReference type="GeneID" id="85318438"/>
<accession>A0AA40DK55</accession>
<feature type="compositionally biased region" description="Basic residues" evidence="1">
    <location>
        <begin position="199"/>
        <end position="213"/>
    </location>
</feature>
<feature type="compositionally biased region" description="Polar residues" evidence="1">
    <location>
        <begin position="367"/>
        <end position="388"/>
    </location>
</feature>
<feature type="compositionally biased region" description="Acidic residues" evidence="1">
    <location>
        <begin position="690"/>
        <end position="710"/>
    </location>
</feature>
<gene>
    <name evidence="2" type="ORF">B0T26DRAFT_464382</name>
</gene>
<comment type="caution">
    <text evidence="2">The sequence shown here is derived from an EMBL/GenBank/DDBJ whole genome shotgun (WGS) entry which is preliminary data.</text>
</comment>
<feature type="compositionally biased region" description="Polar residues" evidence="1">
    <location>
        <begin position="63"/>
        <end position="84"/>
    </location>
</feature>
<proteinExistence type="predicted"/>
<feature type="compositionally biased region" description="Polar residues" evidence="1">
    <location>
        <begin position="517"/>
        <end position="526"/>
    </location>
</feature>
<feature type="compositionally biased region" description="Acidic residues" evidence="1">
    <location>
        <begin position="672"/>
        <end position="682"/>
    </location>
</feature>
<organism evidence="2 3">
    <name type="scientific">Lasiosphaeria miniovina</name>
    <dbReference type="NCBI Taxonomy" id="1954250"/>
    <lineage>
        <taxon>Eukaryota</taxon>
        <taxon>Fungi</taxon>
        <taxon>Dikarya</taxon>
        <taxon>Ascomycota</taxon>
        <taxon>Pezizomycotina</taxon>
        <taxon>Sordariomycetes</taxon>
        <taxon>Sordariomycetidae</taxon>
        <taxon>Sordariales</taxon>
        <taxon>Lasiosphaeriaceae</taxon>
        <taxon>Lasiosphaeria</taxon>
    </lineage>
</organism>